<dbReference type="AlphaFoldDB" id="A0AAE0A4H7"/>
<dbReference type="EMBL" id="JANJYJ010000007">
    <property type="protein sequence ID" value="KAK3200177.1"/>
    <property type="molecule type" value="Genomic_DNA"/>
</dbReference>
<name>A0AAE0A4H7_9ROSI</name>
<evidence type="ECO:0000256" key="3">
    <source>
        <dbReference type="ARBA" id="ARBA00022840"/>
    </source>
</evidence>
<dbReference type="FunFam" id="1.10.8.430:FF:000003">
    <property type="entry name" value="Probable disease resistance protein At5g66910"/>
    <property type="match status" value="1"/>
</dbReference>
<gene>
    <name evidence="6" type="ORF">Dsin_023592</name>
</gene>
<sequence>MGNWDSYRDDLDVLKTESDNLIQTRNDVMKKIAEEEGEQQQPIKPTNEVQLWLSRVQAVETEVDELIRGAAEELEKLHPGGMNISMSSSSYYELEDMVADKLEAVTNLIKEGVFLVAADQNPVVTTLIDEGAPEVAVAETIPAEDVADDQLPIVGMESIFKKVWKCLKKGGGEEEEEEEEGRGGGDEEEEEEEEEDDDVGIIGVYGMGGAGKTTLLKQINKKLDLEMKNDFDVVIWVEVSRDLQLDKIQQQIGGKIGLFDNKGWKHKNFEEKASDIFKILEEKKFVLLMDGLWERVDLTKVGAPLPSPENSSKIVFTTRSLQICSLMEADKVFKVTCLSENDAWKLFKALVGDETLQSHPDVLDLARHVSRECCGLPLALVSIGQAMASKKTPQEWDDLCRVLSMTSYSDLKKATTLRCPMLPLTPHLLNKVYVPPDWFEEDPFSAIFDSVENPVYGAYQIFESGGTGKSVELVCR</sequence>
<proteinExistence type="predicted"/>
<dbReference type="GO" id="GO:0006952">
    <property type="term" value="P:defense response"/>
    <property type="evidence" value="ECO:0007669"/>
    <property type="project" value="UniProtKB-KW"/>
</dbReference>
<feature type="compositionally biased region" description="Acidic residues" evidence="4">
    <location>
        <begin position="173"/>
        <end position="199"/>
    </location>
</feature>
<dbReference type="Gene3D" id="1.10.8.430">
    <property type="entry name" value="Helical domain of apoptotic protease-activating factors"/>
    <property type="match status" value="1"/>
</dbReference>
<dbReference type="Gene3D" id="3.40.50.300">
    <property type="entry name" value="P-loop containing nucleotide triphosphate hydrolases"/>
    <property type="match status" value="1"/>
</dbReference>
<dbReference type="Pfam" id="PF00931">
    <property type="entry name" value="NB-ARC"/>
    <property type="match status" value="1"/>
</dbReference>
<feature type="region of interest" description="Disordered" evidence="4">
    <location>
        <begin position="170"/>
        <end position="199"/>
    </location>
</feature>
<dbReference type="InterPro" id="IPR050905">
    <property type="entry name" value="Plant_NBS-LRR"/>
</dbReference>
<keyword evidence="3" id="KW-0067">ATP-binding</keyword>
<evidence type="ECO:0000256" key="1">
    <source>
        <dbReference type="ARBA" id="ARBA00022741"/>
    </source>
</evidence>
<organism evidence="6 7">
    <name type="scientific">Dipteronia sinensis</name>
    <dbReference type="NCBI Taxonomy" id="43782"/>
    <lineage>
        <taxon>Eukaryota</taxon>
        <taxon>Viridiplantae</taxon>
        <taxon>Streptophyta</taxon>
        <taxon>Embryophyta</taxon>
        <taxon>Tracheophyta</taxon>
        <taxon>Spermatophyta</taxon>
        <taxon>Magnoliopsida</taxon>
        <taxon>eudicotyledons</taxon>
        <taxon>Gunneridae</taxon>
        <taxon>Pentapetalae</taxon>
        <taxon>rosids</taxon>
        <taxon>malvids</taxon>
        <taxon>Sapindales</taxon>
        <taxon>Sapindaceae</taxon>
        <taxon>Hippocastanoideae</taxon>
        <taxon>Acereae</taxon>
        <taxon>Dipteronia</taxon>
    </lineage>
</organism>
<evidence type="ECO:0000256" key="2">
    <source>
        <dbReference type="ARBA" id="ARBA00022821"/>
    </source>
</evidence>
<dbReference type="InterPro" id="IPR002182">
    <property type="entry name" value="NB-ARC"/>
</dbReference>
<dbReference type="InterPro" id="IPR027417">
    <property type="entry name" value="P-loop_NTPase"/>
</dbReference>
<dbReference type="GO" id="GO:0043531">
    <property type="term" value="F:ADP binding"/>
    <property type="evidence" value="ECO:0007669"/>
    <property type="project" value="InterPro"/>
</dbReference>
<dbReference type="InterPro" id="IPR042197">
    <property type="entry name" value="Apaf_helical"/>
</dbReference>
<comment type="caution">
    <text evidence="6">The sequence shown here is derived from an EMBL/GenBank/DDBJ whole genome shotgun (WGS) entry which is preliminary data.</text>
</comment>
<protein>
    <recommendedName>
        <fullName evidence="5">NB-ARC domain-containing protein</fullName>
    </recommendedName>
</protein>
<dbReference type="Proteomes" id="UP001281410">
    <property type="component" value="Unassembled WGS sequence"/>
</dbReference>
<dbReference type="FunFam" id="3.40.50.300:FF:001091">
    <property type="entry name" value="Probable disease resistance protein At1g61300"/>
    <property type="match status" value="1"/>
</dbReference>
<dbReference type="PANTHER" id="PTHR33463:SF220">
    <property type="entry name" value="NB-ARC DOMAIN-CONTAINING PROTEIN"/>
    <property type="match status" value="1"/>
</dbReference>
<accession>A0AAE0A4H7</accession>
<keyword evidence="2" id="KW-0611">Plant defense</keyword>
<dbReference type="SUPFAM" id="SSF52540">
    <property type="entry name" value="P-loop containing nucleoside triphosphate hydrolases"/>
    <property type="match status" value="1"/>
</dbReference>
<dbReference type="PANTHER" id="PTHR33463">
    <property type="entry name" value="NB-ARC DOMAIN-CONTAINING PROTEIN-RELATED"/>
    <property type="match status" value="1"/>
</dbReference>
<keyword evidence="1" id="KW-0547">Nucleotide-binding</keyword>
<dbReference type="GO" id="GO:0005524">
    <property type="term" value="F:ATP binding"/>
    <property type="evidence" value="ECO:0007669"/>
    <property type="project" value="UniProtKB-KW"/>
</dbReference>
<evidence type="ECO:0000313" key="6">
    <source>
        <dbReference type="EMBL" id="KAK3200177.1"/>
    </source>
</evidence>
<evidence type="ECO:0000256" key="4">
    <source>
        <dbReference type="SAM" id="MobiDB-lite"/>
    </source>
</evidence>
<dbReference type="PRINTS" id="PR00364">
    <property type="entry name" value="DISEASERSIST"/>
</dbReference>
<feature type="domain" description="NB-ARC" evidence="5">
    <location>
        <begin position="195"/>
        <end position="356"/>
    </location>
</feature>
<keyword evidence="7" id="KW-1185">Reference proteome</keyword>
<reference evidence="6" key="1">
    <citation type="journal article" date="2023" name="Plant J.">
        <title>Genome sequences and population genomics provide insights into the demographic history, inbreeding, and mutation load of two 'living fossil' tree species of Dipteronia.</title>
        <authorList>
            <person name="Feng Y."/>
            <person name="Comes H.P."/>
            <person name="Chen J."/>
            <person name="Zhu S."/>
            <person name="Lu R."/>
            <person name="Zhang X."/>
            <person name="Li P."/>
            <person name="Qiu J."/>
            <person name="Olsen K.M."/>
            <person name="Qiu Y."/>
        </authorList>
    </citation>
    <scope>NUCLEOTIDE SEQUENCE</scope>
    <source>
        <strain evidence="6">NBL</strain>
    </source>
</reference>
<evidence type="ECO:0000259" key="5">
    <source>
        <dbReference type="Pfam" id="PF00931"/>
    </source>
</evidence>
<evidence type="ECO:0000313" key="7">
    <source>
        <dbReference type="Proteomes" id="UP001281410"/>
    </source>
</evidence>